<name>A0A2G8SUE0_9APHY</name>
<evidence type="ECO:0000256" key="2">
    <source>
        <dbReference type="SAM" id="Phobius"/>
    </source>
</evidence>
<feature type="transmembrane region" description="Helical" evidence="2">
    <location>
        <begin position="285"/>
        <end position="304"/>
    </location>
</feature>
<dbReference type="InterPro" id="IPR052971">
    <property type="entry name" value="TRP_calcium_channel"/>
</dbReference>
<sequence>MPAVEAGSEDQGPCIVETVIDPSPDTMTSLVRRVRTLTLKLLPLEVPLETISDPTSRVITPQVVDAYIAAAGDFTDALPYCLLRAQKEFIFDANHNPADYGENECRATACEVLARRVVHVAPPEKVSTILCARYRHKEVGGEISGRTSALETAIDSHCTIFLSSSEAQDVVQDLWCGRTVQLYDDNRDVTFVPKSELDYHGFWSRLDPMRLGVPRYQNMFGIVVWFLFLLAYSQAVREPLDKLDPNHRDLDGWEVIMYVLALSFSFQDIHTIYKLLTLVTWRALGFWNIVSFTTDALLTAAFAIRMAGIATVDDQAQSDFLRYRSFQCLSFAAPLLWMKLIPIFDGYKFIGTMQICVARMLKESGFFFCLLALLGLGFLQGLYALDAADGNTDHPTVILNGLIQALLQAPNYDMFMGTSTAGLILYYMWNVATAVILLNILISLFASAYEDVINDAAAEYLTYFAGKVVGMIRAPDEFIYPPPFNLIETFFVAPLESFMSDKAYTRLNRYVMGVVFFVPLCVVALFESQFDPSTHRWVKDWFSSPDDGGEDAPHFQDPVVTGEDADRGLKISRVPFSEIIKHFPDTTHSTEAVMLREFKDLRRELKELRELVKELVHEKKAE</sequence>
<dbReference type="Pfam" id="PF23190">
    <property type="entry name" value="LHD_TRPY1"/>
    <property type="match status" value="1"/>
</dbReference>
<evidence type="ECO:0000259" key="4">
    <source>
        <dbReference type="Pfam" id="PF23317"/>
    </source>
</evidence>
<protein>
    <submittedName>
        <fullName evidence="5">Transporter</fullName>
    </submittedName>
</protein>
<dbReference type="OrthoDB" id="301415at2759"/>
<accession>A0A2G8SUE0</accession>
<feature type="transmembrane region" description="Helical" evidence="2">
    <location>
        <begin position="365"/>
        <end position="385"/>
    </location>
</feature>
<dbReference type="Proteomes" id="UP000230002">
    <property type="component" value="Unassembled WGS sequence"/>
</dbReference>
<feature type="domain" description="YVC1 N-terminal linker helical" evidence="3">
    <location>
        <begin position="28"/>
        <end position="206"/>
    </location>
</feature>
<evidence type="ECO:0000313" key="6">
    <source>
        <dbReference type="Proteomes" id="UP000230002"/>
    </source>
</evidence>
<dbReference type="InterPro" id="IPR056336">
    <property type="entry name" value="YVC1_C"/>
</dbReference>
<feature type="domain" description="Calcium channel YVC1-like C-terminal transmembrane" evidence="4">
    <location>
        <begin position="254"/>
        <end position="527"/>
    </location>
</feature>
<dbReference type="STRING" id="1077348.A0A2G8SUE0"/>
<evidence type="ECO:0000256" key="1">
    <source>
        <dbReference type="SAM" id="Coils"/>
    </source>
</evidence>
<organism evidence="5 6">
    <name type="scientific">Ganoderma sinense ZZ0214-1</name>
    <dbReference type="NCBI Taxonomy" id="1077348"/>
    <lineage>
        <taxon>Eukaryota</taxon>
        <taxon>Fungi</taxon>
        <taxon>Dikarya</taxon>
        <taxon>Basidiomycota</taxon>
        <taxon>Agaricomycotina</taxon>
        <taxon>Agaricomycetes</taxon>
        <taxon>Polyporales</taxon>
        <taxon>Polyporaceae</taxon>
        <taxon>Ganoderma</taxon>
    </lineage>
</organism>
<comment type="caution">
    <text evidence="5">The sequence shown here is derived from an EMBL/GenBank/DDBJ whole genome shotgun (WGS) entry which is preliminary data.</text>
</comment>
<keyword evidence="2" id="KW-1133">Transmembrane helix</keyword>
<dbReference type="Pfam" id="PF23317">
    <property type="entry name" value="YVC1_C"/>
    <property type="match status" value="1"/>
</dbReference>
<keyword evidence="2" id="KW-0472">Membrane</keyword>
<proteinExistence type="predicted"/>
<feature type="transmembrane region" description="Helical" evidence="2">
    <location>
        <begin position="324"/>
        <end position="344"/>
    </location>
</feature>
<evidence type="ECO:0000259" key="3">
    <source>
        <dbReference type="Pfam" id="PF23190"/>
    </source>
</evidence>
<dbReference type="PANTHER" id="PTHR35859">
    <property type="entry name" value="NONSELECTIVE CATION CHANNEL PROTEIN"/>
    <property type="match status" value="1"/>
</dbReference>
<dbReference type="AlphaFoldDB" id="A0A2G8SUE0"/>
<feature type="transmembrane region" description="Helical" evidence="2">
    <location>
        <begin position="424"/>
        <end position="446"/>
    </location>
</feature>
<evidence type="ECO:0000313" key="5">
    <source>
        <dbReference type="EMBL" id="PIL37333.1"/>
    </source>
</evidence>
<keyword evidence="2" id="KW-0812">Transmembrane</keyword>
<feature type="transmembrane region" description="Helical" evidence="2">
    <location>
        <begin position="507"/>
        <end position="526"/>
    </location>
</feature>
<feature type="transmembrane region" description="Helical" evidence="2">
    <location>
        <begin position="218"/>
        <end position="235"/>
    </location>
</feature>
<dbReference type="InterPro" id="IPR056337">
    <property type="entry name" value="LHD_YVC1"/>
</dbReference>
<dbReference type="EMBL" id="AYKW01000001">
    <property type="protein sequence ID" value="PIL37333.1"/>
    <property type="molecule type" value="Genomic_DNA"/>
</dbReference>
<reference evidence="5 6" key="1">
    <citation type="journal article" date="2015" name="Sci. Rep.">
        <title>Chromosome-level genome map provides insights into diverse defense mechanisms in the medicinal fungus Ganoderma sinense.</title>
        <authorList>
            <person name="Zhu Y."/>
            <person name="Xu J."/>
            <person name="Sun C."/>
            <person name="Zhou S."/>
            <person name="Xu H."/>
            <person name="Nelson D.R."/>
            <person name="Qian J."/>
            <person name="Song J."/>
            <person name="Luo H."/>
            <person name="Xiang L."/>
            <person name="Li Y."/>
            <person name="Xu Z."/>
            <person name="Ji A."/>
            <person name="Wang L."/>
            <person name="Lu S."/>
            <person name="Hayward A."/>
            <person name="Sun W."/>
            <person name="Li X."/>
            <person name="Schwartz D.C."/>
            <person name="Wang Y."/>
            <person name="Chen S."/>
        </authorList>
    </citation>
    <scope>NUCLEOTIDE SEQUENCE [LARGE SCALE GENOMIC DNA]</scope>
    <source>
        <strain evidence="5 6">ZZ0214-1</strain>
    </source>
</reference>
<feature type="coiled-coil region" evidence="1">
    <location>
        <begin position="591"/>
        <end position="622"/>
    </location>
</feature>
<dbReference type="PANTHER" id="PTHR35859:SF4">
    <property type="entry name" value="MEMBRANE CHANNEL PROTEIN, PUTATIVE (AFU_ORTHOLOGUE AFUA_6G11300)-RELATED"/>
    <property type="match status" value="1"/>
</dbReference>
<gene>
    <name evidence="5" type="ORF">GSI_01026</name>
</gene>
<keyword evidence="1" id="KW-0175">Coiled coil</keyword>
<keyword evidence="6" id="KW-1185">Reference proteome</keyword>
<feature type="transmembrane region" description="Helical" evidence="2">
    <location>
        <begin position="255"/>
        <end position="273"/>
    </location>
</feature>